<evidence type="ECO:0000313" key="2">
    <source>
        <dbReference type="Proteomes" id="UP001519349"/>
    </source>
</evidence>
<sequence length="82" mass="9695">MIVSRFPIYENEGQIGYFEYSSCIYPTGIDGSQFYFFNSEDIAEVYFEGYIDIAEEEAQKTFAKERENITYPQFKVEKPNEE</sequence>
<proteinExistence type="predicted"/>
<keyword evidence="2" id="KW-1185">Reference proteome</keyword>
<evidence type="ECO:0000313" key="1">
    <source>
        <dbReference type="EMBL" id="MBP2621029.1"/>
    </source>
</evidence>
<dbReference type="Proteomes" id="UP001519349">
    <property type="component" value="Unassembled WGS sequence"/>
</dbReference>
<dbReference type="EMBL" id="QFAY01000011">
    <property type="protein sequence ID" value="MBP2621029.1"/>
    <property type="molecule type" value="Genomic_DNA"/>
</dbReference>
<protein>
    <recommendedName>
        <fullName evidence="3">DUF4176 domain-containing protein</fullName>
    </recommendedName>
</protein>
<comment type="caution">
    <text evidence="1">The sequence shown here is derived from an EMBL/GenBank/DDBJ whole genome shotgun (WGS) entry which is preliminary data.</text>
</comment>
<accession>A0ABS5AWS2</accession>
<reference evidence="1 2" key="1">
    <citation type="submission" date="2018-05" db="EMBL/GenBank/DDBJ databases">
        <title>Draft genome sequence of Streptococcus panodentis CCUG 70867T.</title>
        <authorList>
            <person name="Salva-Serra F."/>
            <person name="Mendez V."/>
            <person name="Jaen-Luchoro D."/>
            <person name="Gonzales-Siles L."/>
            <person name="Karlsson R."/>
            <person name="Engstrom-Jakobsson H."/>
            <person name="Busquets A."/>
            <person name="Gomila M."/>
            <person name="Pineiro-Iglesias B."/>
            <person name="Bennasar-Figueras A."/>
            <person name="Seeger M."/>
            <person name="Moore E."/>
        </authorList>
    </citation>
    <scope>NUCLEOTIDE SEQUENCE [LARGE SCALE GENOMIC DNA]</scope>
    <source>
        <strain evidence="1 2">CCUG 70867</strain>
    </source>
</reference>
<dbReference type="InterPro" id="IPR025233">
    <property type="entry name" value="DUF4176"/>
</dbReference>
<gene>
    <name evidence="1" type="ORF">DHL47_06780</name>
</gene>
<name>A0ABS5AWS2_9STRE</name>
<dbReference type="Pfam" id="PF13780">
    <property type="entry name" value="DUF4176"/>
    <property type="match status" value="1"/>
</dbReference>
<evidence type="ECO:0008006" key="3">
    <source>
        <dbReference type="Google" id="ProtNLM"/>
    </source>
</evidence>
<organism evidence="1 2">
    <name type="scientific">Streptococcus panodentis</name>
    <dbReference type="NCBI Taxonomy" id="1581472"/>
    <lineage>
        <taxon>Bacteria</taxon>
        <taxon>Bacillati</taxon>
        <taxon>Bacillota</taxon>
        <taxon>Bacilli</taxon>
        <taxon>Lactobacillales</taxon>
        <taxon>Streptococcaceae</taxon>
        <taxon>Streptococcus</taxon>
    </lineage>
</organism>